<evidence type="ECO:0000313" key="5">
    <source>
        <dbReference type="Proteomes" id="UP000887569"/>
    </source>
</evidence>
<evidence type="ECO:0000259" key="4">
    <source>
        <dbReference type="PROSITE" id="PS50304"/>
    </source>
</evidence>
<dbReference type="Gene3D" id="2.40.50.90">
    <property type="match status" value="3"/>
</dbReference>
<feature type="domain" description="CCHC-type" evidence="3">
    <location>
        <begin position="453"/>
        <end position="468"/>
    </location>
</feature>
<feature type="region of interest" description="Disordered" evidence="2">
    <location>
        <begin position="401"/>
        <end position="447"/>
    </location>
</feature>
<reference evidence="6" key="1">
    <citation type="submission" date="2022-11" db="UniProtKB">
        <authorList>
            <consortium name="WormBaseParasite"/>
        </authorList>
    </citation>
    <scope>IDENTIFICATION</scope>
</reference>
<keyword evidence="1" id="KW-0862">Zinc</keyword>
<dbReference type="InterPro" id="IPR035437">
    <property type="entry name" value="SNase_OB-fold_sf"/>
</dbReference>
<keyword evidence="5" id="KW-1185">Reference proteome</keyword>
<feature type="compositionally biased region" description="Basic and acidic residues" evidence="2">
    <location>
        <begin position="296"/>
        <end position="310"/>
    </location>
</feature>
<feature type="compositionally biased region" description="Polar residues" evidence="2">
    <location>
        <begin position="747"/>
        <end position="756"/>
    </location>
</feature>
<dbReference type="SMART" id="SM00333">
    <property type="entry name" value="TUDOR"/>
    <property type="match status" value="3"/>
</dbReference>
<feature type="compositionally biased region" description="Basic and acidic residues" evidence="2">
    <location>
        <begin position="347"/>
        <end position="360"/>
    </location>
</feature>
<evidence type="ECO:0000313" key="6">
    <source>
        <dbReference type="WBParaSite" id="PgR011_g101_t07"/>
    </source>
</evidence>
<feature type="region of interest" description="Disordered" evidence="2">
    <location>
        <begin position="677"/>
        <end position="759"/>
    </location>
</feature>
<keyword evidence="1" id="KW-0863">Zinc-finger</keyword>
<sequence length="1787" mass="197891">LLPFTGDASENQGMDVGERSRMDARKRQMWTAEKNLHIAVPRSTVSGYIQKGFFYRAILKGVSFDIDDNGFRLEPSRRALATRIQTSNLPALLLPAEKEEFIVVRIAQVENASRYFVQLEENGAMIVDMMTHISYLEGRKAFGRISNAESGTIVLARFAEDGRLYRASIVSKISMLKVKVFFVDYGNLAEVPVSDVYRLEDQMLLEAPPQAICVQIQDIGTSVLSRRRFTEAVIDRTVGIQLLSVASNNEAFIVKMHVISEGKEIDIADILSGKYPPHVSEASKPEPKPQPTKWPSKNDMRNGSGDDRRSSRSGVGFNRGRNISEESSGSAQRGGESANYGGSWMRSTEDRRDGENREDGQSLSNWDRNAGGGFGLRGNAGFAKFGRSSCSDDGADVDRRFGGSFGRRGENGPGRRTFGGDSERFDGERGRLFGDSRSDEESHGRGPNRDRECFNCHEFGHLSRDCPERKADKREGGGRFSGECYKCYAVGHIARDCPQPVRERRYDDGGQFGDRKFGSGRLEDSGRRFGWSGFNAMKREEVRGFGGKRTDSESKNLGREFGSTGFQSATNEGHRSFGGDNRGDEDEREGFGGERRFNATKKPQQRTNAYNFGFSWERGGSEVGTDGRIGRFGSKDSDVGSTSFGKTIAENMVYADATTSASEDLMMQQAEEWGLNDYKQPKSVQPKNSDEMLRQENEKKSFKEVNNDEADRGCQKGNDSSKDGGKFQKAGDFERHYTSAARGEASSGENFESSDGTRIAQERKIADGDNSLLQERMPVQNNNIVQRIDPPVLAPIEMGEVVRSVRSDGSVDASPDSFCIQLCRDEETIGEVSLFEMPAKSKKIDSPQLRMVCMAPFCGLFYRAEIVSIVSSERCCVMFVDYGNKEEVSTDEIYFIDDTLPAIMRSSPRLAFQCRLSDAMPIDGEKTFSAEACKLFSLLAQGILDVCFVCKSVSGVYEVTLGLPDGRSVSDILCKRGYAARLNWSRKSVPIFDECLVMRSDDTDDVEEIFTMQFVDDFQNIEKLSTAYAPCTSTLHSPRIGDITIASFDDLPYRAEVVDIVEERSSEGGGTVKQMYRVRYVDFGNECLKAAEELFAVDRDEQPEMVLHLPKQGIRCRLIGVQPCGDGKDETTRSWSSAALEVLNAALPPGEEVTVVFGHPCEDVYPIRVVTTVKESAEVAANKVDEEAEGVGGVERIETERKVDLAKLLLEKGLAELAVQPTDFPTADLSFIDKGKADVRIVGTDGTAIYVRPTAFDDLYEALGMALAEVVVSPAELGAMTGLVRYNGGYKRARVLVQKVKAVERVSDGDEDNDEFEERRGESMSSSYKVVKLETVTIRKYFLVDEGKLLEEEEALKEIGQLQAVNISGNNCDFMVWACHKLAIPIHLNGIELTEALDAGALGGGFDGVISAHIHPMPREGELLVDELTLADGRSFASYLLECGVAKKVEKHVLEENEHVWNERELLNSDVTTSFGVVSCEDDRSTIRESTSPVSSGRSLGIAFASPSQRRRSPSLDLHVRHTSPIKRRRRVSDSSSDESSTMTDEERMTNRSDMESQEKLTDVDEVEKGLQRIESAANDADLEQVDMKRVTPVLAFENKEGPTSSEVIAQLPEPPNDPGAREVETLGRNKACSTPSPLHEMFVVEASIQIHRETDFVDDSKSEKESFSKYRMKSKSLFGRSNARTVELRRGPDALGRPAEQTGRPGRERPDQKSHMTATEMISVVESGVFDEDLPAEHTSSAVLVADALLKEHSSPRINAFGESTEEQFSESAPENRFYDFESGTL</sequence>
<feature type="compositionally biased region" description="Basic and acidic residues" evidence="2">
    <location>
        <begin position="542"/>
        <end position="558"/>
    </location>
</feature>
<dbReference type="Pfam" id="PF00567">
    <property type="entry name" value="TUDOR"/>
    <property type="match status" value="2"/>
</dbReference>
<dbReference type="Pfam" id="PF00098">
    <property type="entry name" value="zf-CCHC"/>
    <property type="match status" value="2"/>
</dbReference>
<feature type="compositionally biased region" description="Low complexity" evidence="2">
    <location>
        <begin position="1534"/>
        <end position="1543"/>
    </location>
</feature>
<feature type="domain" description="CCHC-type" evidence="3">
    <location>
        <begin position="484"/>
        <end position="499"/>
    </location>
</feature>
<dbReference type="GO" id="GO:0019899">
    <property type="term" value="F:enzyme binding"/>
    <property type="evidence" value="ECO:0007669"/>
    <property type="project" value="UniProtKB-ARBA"/>
</dbReference>
<dbReference type="Proteomes" id="UP000887569">
    <property type="component" value="Unplaced"/>
</dbReference>
<dbReference type="WBParaSite" id="PgR011_g101_t07">
    <property type="protein sequence ID" value="PgR011_g101_t07"/>
    <property type="gene ID" value="PgR011_g101"/>
</dbReference>
<feature type="region of interest" description="Disordered" evidence="2">
    <location>
        <begin position="1483"/>
        <end position="1566"/>
    </location>
</feature>
<keyword evidence="1" id="KW-0479">Metal-binding</keyword>
<dbReference type="SUPFAM" id="SSF57756">
    <property type="entry name" value="Retrovirus zinc finger-like domains"/>
    <property type="match status" value="1"/>
</dbReference>
<dbReference type="Gene3D" id="4.10.60.10">
    <property type="entry name" value="Zinc finger, CCHC-type"/>
    <property type="match status" value="2"/>
</dbReference>
<dbReference type="GO" id="GO:0003676">
    <property type="term" value="F:nucleic acid binding"/>
    <property type="evidence" value="ECO:0007669"/>
    <property type="project" value="InterPro"/>
</dbReference>
<feature type="domain" description="Tudor" evidence="4">
    <location>
        <begin position="1037"/>
        <end position="1104"/>
    </location>
</feature>
<dbReference type="Gene3D" id="2.30.30.140">
    <property type="match status" value="3"/>
</dbReference>
<proteinExistence type="predicted"/>
<feature type="compositionally biased region" description="Basic and acidic residues" evidence="2">
    <location>
        <begin position="421"/>
        <end position="447"/>
    </location>
</feature>
<feature type="region of interest" description="Disordered" evidence="2">
    <location>
        <begin position="623"/>
        <end position="642"/>
    </location>
</feature>
<organism evidence="5 6">
    <name type="scientific">Parascaris univalens</name>
    <name type="common">Nematode worm</name>
    <dbReference type="NCBI Taxonomy" id="6257"/>
    <lineage>
        <taxon>Eukaryota</taxon>
        <taxon>Metazoa</taxon>
        <taxon>Ecdysozoa</taxon>
        <taxon>Nematoda</taxon>
        <taxon>Chromadorea</taxon>
        <taxon>Rhabditida</taxon>
        <taxon>Spirurina</taxon>
        <taxon>Ascaridomorpha</taxon>
        <taxon>Ascaridoidea</taxon>
        <taxon>Ascarididae</taxon>
        <taxon>Parascaris</taxon>
    </lineage>
</organism>
<dbReference type="PANTHER" id="PTHR22948">
    <property type="entry name" value="TUDOR DOMAIN CONTAINING PROTEIN"/>
    <property type="match status" value="1"/>
</dbReference>
<evidence type="ECO:0000256" key="2">
    <source>
        <dbReference type="SAM" id="MobiDB-lite"/>
    </source>
</evidence>
<evidence type="ECO:0000256" key="1">
    <source>
        <dbReference type="PROSITE-ProRule" id="PRU00047"/>
    </source>
</evidence>
<feature type="region of interest" description="Disordered" evidence="2">
    <location>
        <begin position="1758"/>
        <end position="1787"/>
    </location>
</feature>
<feature type="region of interest" description="Disordered" evidence="2">
    <location>
        <begin position="276"/>
        <end position="371"/>
    </location>
</feature>
<dbReference type="InterPro" id="IPR002999">
    <property type="entry name" value="Tudor"/>
</dbReference>
<dbReference type="GO" id="GO:0005737">
    <property type="term" value="C:cytoplasm"/>
    <property type="evidence" value="ECO:0007669"/>
    <property type="project" value="UniProtKB-ARBA"/>
</dbReference>
<feature type="compositionally biased region" description="Polar residues" evidence="2">
    <location>
        <begin position="1488"/>
        <end position="1498"/>
    </location>
</feature>
<feature type="region of interest" description="Disordered" evidence="2">
    <location>
        <begin position="542"/>
        <end position="606"/>
    </location>
</feature>
<feature type="compositionally biased region" description="Basic and acidic residues" evidence="2">
    <location>
        <begin position="1545"/>
        <end position="1566"/>
    </location>
</feature>
<feature type="domain" description="Tudor" evidence="4">
    <location>
        <begin position="147"/>
        <end position="206"/>
    </location>
</feature>
<dbReference type="InterPro" id="IPR001878">
    <property type="entry name" value="Znf_CCHC"/>
</dbReference>
<feature type="compositionally biased region" description="Basic residues" evidence="2">
    <location>
        <begin position="1521"/>
        <end position="1531"/>
    </location>
</feature>
<feature type="region of interest" description="Disordered" evidence="2">
    <location>
        <begin position="1689"/>
        <end position="1717"/>
    </location>
</feature>
<feature type="domain" description="Tudor" evidence="4">
    <location>
        <begin position="846"/>
        <end position="903"/>
    </location>
</feature>
<dbReference type="PROSITE" id="PS50158">
    <property type="entry name" value="ZF_CCHC"/>
    <property type="match status" value="2"/>
</dbReference>
<dbReference type="SUPFAM" id="SSF63748">
    <property type="entry name" value="Tudor/PWWP/MBT"/>
    <property type="match status" value="3"/>
</dbReference>
<feature type="compositionally biased region" description="Basic and acidic residues" evidence="2">
    <location>
        <begin position="1706"/>
        <end position="1715"/>
    </location>
</feature>
<evidence type="ECO:0000259" key="3">
    <source>
        <dbReference type="PROSITE" id="PS50158"/>
    </source>
</evidence>
<dbReference type="PANTHER" id="PTHR22948:SF29">
    <property type="entry name" value="FI02030P-RELATED"/>
    <property type="match status" value="1"/>
</dbReference>
<dbReference type="InterPro" id="IPR050621">
    <property type="entry name" value="Tudor_domain_containing"/>
</dbReference>
<feature type="compositionally biased region" description="Basic and acidic residues" evidence="2">
    <location>
        <begin position="688"/>
        <end position="737"/>
    </location>
</feature>
<dbReference type="GO" id="GO:0008270">
    <property type="term" value="F:zinc ion binding"/>
    <property type="evidence" value="ECO:0007669"/>
    <property type="project" value="UniProtKB-KW"/>
</dbReference>
<feature type="region of interest" description="Disordered" evidence="2">
    <location>
        <begin position="1"/>
        <end position="21"/>
    </location>
</feature>
<dbReference type="PROSITE" id="PS50304">
    <property type="entry name" value="TUDOR"/>
    <property type="match status" value="3"/>
</dbReference>
<dbReference type="InterPro" id="IPR036875">
    <property type="entry name" value="Znf_CCHC_sf"/>
</dbReference>
<accession>A0A915AR83</accession>
<protein>
    <submittedName>
        <fullName evidence="6">Tudor domain-containing protein</fullName>
    </submittedName>
</protein>
<dbReference type="SMART" id="SM00343">
    <property type="entry name" value="ZnF_C2HC"/>
    <property type="match status" value="2"/>
</dbReference>
<name>A0A915AR83_PARUN</name>